<reference evidence="4 5" key="1">
    <citation type="submission" date="2016-04" db="EMBL/GenBank/DDBJ databases">
        <title>Evolutionary innovation and constraint leading to complex multicellularity in the Ascomycota.</title>
        <authorList>
            <person name="Cisse O."/>
            <person name="Nguyen A."/>
            <person name="Hewitt D.A."/>
            <person name="Jedd G."/>
            <person name="Stajich J.E."/>
        </authorList>
    </citation>
    <scope>NUCLEOTIDE SEQUENCE [LARGE SCALE GENOMIC DNA]</scope>
    <source>
        <strain evidence="4 5">DAH-3</strain>
    </source>
</reference>
<dbReference type="InterPro" id="IPR009449">
    <property type="entry name" value="Sec2_N"/>
</dbReference>
<dbReference type="EMBL" id="LXFE01000126">
    <property type="protein sequence ID" value="OLL27037.1"/>
    <property type="molecule type" value="Genomic_DNA"/>
</dbReference>
<protein>
    <submittedName>
        <fullName evidence="4">Rab guanine nucleotide exchange factor SEC2</fullName>
    </submittedName>
</protein>
<keyword evidence="5" id="KW-1185">Reference proteome</keyword>
<evidence type="ECO:0000256" key="2">
    <source>
        <dbReference type="SAM" id="Coils"/>
    </source>
</evidence>
<proteinExistence type="predicted"/>
<dbReference type="SUPFAM" id="SSF144284">
    <property type="entry name" value="Sec2 N-terminal region"/>
    <property type="match status" value="1"/>
</dbReference>
<dbReference type="GO" id="GO:0070319">
    <property type="term" value="C:Golgi to plasma membrane transport vesicle"/>
    <property type="evidence" value="ECO:0007669"/>
    <property type="project" value="TreeGrafter"/>
</dbReference>
<dbReference type="Proteomes" id="UP000186594">
    <property type="component" value="Unassembled WGS sequence"/>
</dbReference>
<dbReference type="GO" id="GO:0005085">
    <property type="term" value="F:guanyl-nucleotide exchange factor activity"/>
    <property type="evidence" value="ECO:0007669"/>
    <property type="project" value="InterPro"/>
</dbReference>
<dbReference type="Pfam" id="PF06428">
    <property type="entry name" value="Sec2p"/>
    <property type="match status" value="1"/>
</dbReference>
<dbReference type="GO" id="GO:0006887">
    <property type="term" value="P:exocytosis"/>
    <property type="evidence" value="ECO:0007669"/>
    <property type="project" value="TreeGrafter"/>
</dbReference>
<dbReference type="STRING" id="1198029.A0A1U7LWJ1"/>
<organism evidence="4 5">
    <name type="scientific">Neolecta irregularis (strain DAH-3)</name>
    <dbReference type="NCBI Taxonomy" id="1198029"/>
    <lineage>
        <taxon>Eukaryota</taxon>
        <taxon>Fungi</taxon>
        <taxon>Dikarya</taxon>
        <taxon>Ascomycota</taxon>
        <taxon>Taphrinomycotina</taxon>
        <taxon>Neolectales</taxon>
        <taxon>Neolectaceae</taxon>
        <taxon>Neolecta</taxon>
    </lineage>
</organism>
<dbReference type="GO" id="GO:0051286">
    <property type="term" value="C:cell tip"/>
    <property type="evidence" value="ECO:0007669"/>
    <property type="project" value="TreeGrafter"/>
</dbReference>
<feature type="domain" description="GDP/GTP exchange factor Sec2 N-terminal" evidence="3">
    <location>
        <begin position="12"/>
        <end position="139"/>
    </location>
</feature>
<comment type="caution">
    <text evidence="4">The sequence shown here is derived from an EMBL/GenBank/DDBJ whole genome shotgun (WGS) entry which is preliminary data.</text>
</comment>
<dbReference type="InterPro" id="IPR040351">
    <property type="entry name" value="RAB3IL/RAB3IP/Sec2"/>
</dbReference>
<evidence type="ECO:0000313" key="5">
    <source>
        <dbReference type="Proteomes" id="UP000186594"/>
    </source>
</evidence>
<sequence>MALPTPAPLTPDLQAQVRMLSDKLARAADRIADLEDELNEYRPRPNRISALFGRRRSINALPLPTTDSTDSLLEAERGARRAAEARLAAVTAELEELSQSLFEEANSMVSSERRARSRVEERLREMELREEEKKVRLGELEQAVGRIGRVREMLRPSTAD</sequence>
<evidence type="ECO:0000313" key="4">
    <source>
        <dbReference type="EMBL" id="OLL27037.1"/>
    </source>
</evidence>
<evidence type="ECO:0000256" key="1">
    <source>
        <dbReference type="ARBA" id="ARBA00023054"/>
    </source>
</evidence>
<evidence type="ECO:0000259" key="3">
    <source>
        <dbReference type="Pfam" id="PF06428"/>
    </source>
</evidence>
<accession>A0A1U7LWJ1</accession>
<feature type="coiled-coil region" evidence="2">
    <location>
        <begin position="73"/>
        <end position="143"/>
    </location>
</feature>
<dbReference type="OrthoDB" id="5560525at2759"/>
<name>A0A1U7LWJ1_NEOID</name>
<gene>
    <name evidence="4" type="ORF">NEOLI_000052</name>
</gene>
<keyword evidence="1 2" id="KW-0175">Coiled coil</keyword>
<dbReference type="PANTHER" id="PTHR14430:SF4">
    <property type="entry name" value="GDP_GTP EXCHANGE FACTOR SEC2 N-TERMINAL DOMAIN-CONTAINING PROTEIN"/>
    <property type="match status" value="1"/>
</dbReference>
<dbReference type="PANTHER" id="PTHR14430">
    <property type="entry name" value="RABIN3-RELATED"/>
    <property type="match status" value="1"/>
</dbReference>
<dbReference type="Gene3D" id="6.10.140.910">
    <property type="match status" value="1"/>
</dbReference>
<feature type="coiled-coil region" evidence="2">
    <location>
        <begin position="17"/>
        <end position="44"/>
    </location>
</feature>
<dbReference type="AlphaFoldDB" id="A0A1U7LWJ1"/>